<comment type="catalytic activity">
    <reaction evidence="11">
        <text>a hydroperoxide + [thioredoxin]-dithiol = an alcohol + [thioredoxin]-disulfide + H2O</text>
        <dbReference type="Rhea" id="RHEA:62620"/>
        <dbReference type="Rhea" id="RHEA-COMP:10698"/>
        <dbReference type="Rhea" id="RHEA-COMP:10700"/>
        <dbReference type="ChEBI" id="CHEBI:15377"/>
        <dbReference type="ChEBI" id="CHEBI:29950"/>
        <dbReference type="ChEBI" id="CHEBI:30879"/>
        <dbReference type="ChEBI" id="CHEBI:35924"/>
        <dbReference type="ChEBI" id="CHEBI:50058"/>
        <dbReference type="EC" id="1.11.1.24"/>
    </reaction>
</comment>
<dbReference type="Pfam" id="PF00578">
    <property type="entry name" value="AhpC-TSA"/>
    <property type="match status" value="1"/>
</dbReference>
<sequence>MEPPTDLSSADLALTGADGAPLRLRDLPRPLVLYFYPKDDTPGCTREAQDFSALADRFAAAGVAVLGVSRDTVAKHAKFTAKHALAVPLASDADGSVTEAFGVWGEKQLYGRTYMGVERATFLFDADGQLAQAWRKVKVPGHAEAVLAAAETLRDT</sequence>
<dbReference type="EC" id="1.11.1.24" evidence="2"/>
<evidence type="ECO:0000259" key="12">
    <source>
        <dbReference type="PROSITE" id="PS51352"/>
    </source>
</evidence>
<accession>A0ABX1CSG1</accession>
<dbReference type="RefSeq" id="WP_168135433.1">
    <property type="nucleotide sequence ID" value="NZ_JAAVJH010000010.1"/>
</dbReference>
<keyword evidence="3" id="KW-0575">Peroxidase</keyword>
<evidence type="ECO:0000313" key="14">
    <source>
        <dbReference type="Proteomes" id="UP000732399"/>
    </source>
</evidence>
<name>A0ABX1CSG1_9SPHN</name>
<comment type="function">
    <text evidence="1">Thiol-specific peroxidase that catalyzes the reduction of hydrogen peroxide and organic hydroperoxides to water and alcohols, respectively. Plays a role in cell protection against oxidative stress by detoxifying peroxides and as sensor of hydrogen peroxide-mediated signaling events.</text>
</comment>
<dbReference type="EMBL" id="JAAVJH010000010">
    <property type="protein sequence ID" value="NJR79883.1"/>
    <property type="molecule type" value="Genomic_DNA"/>
</dbReference>
<feature type="domain" description="Thioredoxin" evidence="12">
    <location>
        <begin position="3"/>
        <end position="155"/>
    </location>
</feature>
<evidence type="ECO:0000256" key="3">
    <source>
        <dbReference type="ARBA" id="ARBA00022559"/>
    </source>
</evidence>
<dbReference type="Gene3D" id="3.40.30.10">
    <property type="entry name" value="Glutaredoxin"/>
    <property type="match status" value="1"/>
</dbReference>
<comment type="caution">
    <text evidence="13">The sequence shown here is derived from an EMBL/GenBank/DDBJ whole genome shotgun (WGS) entry which is preliminary data.</text>
</comment>
<protein>
    <recommendedName>
        <fullName evidence="2">thioredoxin-dependent peroxiredoxin</fullName>
        <ecNumber evidence="2">1.11.1.24</ecNumber>
    </recommendedName>
    <alternativeName>
        <fullName evidence="8">Thioredoxin peroxidase</fullName>
    </alternativeName>
    <alternativeName>
        <fullName evidence="10">Thioredoxin-dependent peroxiredoxin Bcp</fullName>
    </alternativeName>
</protein>
<dbReference type="PROSITE" id="PS51352">
    <property type="entry name" value="THIOREDOXIN_2"/>
    <property type="match status" value="1"/>
</dbReference>
<dbReference type="InterPro" id="IPR013766">
    <property type="entry name" value="Thioredoxin_domain"/>
</dbReference>
<reference evidence="13 14" key="1">
    <citation type="submission" date="2020-03" db="EMBL/GenBank/DDBJ databases">
        <authorList>
            <person name="Wang L."/>
            <person name="He N."/>
            <person name="Li Y."/>
            <person name="Fang Y."/>
            <person name="Zhang F."/>
        </authorList>
    </citation>
    <scope>NUCLEOTIDE SEQUENCE [LARGE SCALE GENOMIC DNA]</scope>
    <source>
        <strain evidence="13 14">36D10-4-7</strain>
    </source>
</reference>
<dbReference type="PANTHER" id="PTHR42801:SF4">
    <property type="entry name" value="AHPC_TSA FAMILY PROTEIN"/>
    <property type="match status" value="1"/>
</dbReference>
<evidence type="ECO:0000256" key="1">
    <source>
        <dbReference type="ARBA" id="ARBA00003330"/>
    </source>
</evidence>
<evidence type="ECO:0000256" key="8">
    <source>
        <dbReference type="ARBA" id="ARBA00032824"/>
    </source>
</evidence>
<evidence type="ECO:0000256" key="9">
    <source>
        <dbReference type="ARBA" id="ARBA00038489"/>
    </source>
</evidence>
<dbReference type="PANTHER" id="PTHR42801">
    <property type="entry name" value="THIOREDOXIN-DEPENDENT PEROXIDE REDUCTASE"/>
    <property type="match status" value="1"/>
</dbReference>
<evidence type="ECO:0000256" key="7">
    <source>
        <dbReference type="ARBA" id="ARBA00023284"/>
    </source>
</evidence>
<organism evidence="13 14">
    <name type="scientific">Sphingomonas corticis</name>
    <dbReference type="NCBI Taxonomy" id="2722791"/>
    <lineage>
        <taxon>Bacteria</taxon>
        <taxon>Pseudomonadati</taxon>
        <taxon>Pseudomonadota</taxon>
        <taxon>Alphaproteobacteria</taxon>
        <taxon>Sphingomonadales</taxon>
        <taxon>Sphingomonadaceae</taxon>
        <taxon>Sphingomonas</taxon>
    </lineage>
</organism>
<gene>
    <name evidence="13" type="ORF">HBH26_14945</name>
</gene>
<comment type="similarity">
    <text evidence="9">Belongs to the peroxiredoxin family. BCP/PrxQ subfamily.</text>
</comment>
<evidence type="ECO:0000256" key="2">
    <source>
        <dbReference type="ARBA" id="ARBA00013017"/>
    </source>
</evidence>
<dbReference type="InterPro" id="IPR050924">
    <property type="entry name" value="Peroxiredoxin_BCP/PrxQ"/>
</dbReference>
<dbReference type="Proteomes" id="UP000732399">
    <property type="component" value="Unassembled WGS sequence"/>
</dbReference>
<dbReference type="CDD" id="cd03017">
    <property type="entry name" value="PRX_BCP"/>
    <property type="match status" value="1"/>
</dbReference>
<evidence type="ECO:0000256" key="11">
    <source>
        <dbReference type="ARBA" id="ARBA00049091"/>
    </source>
</evidence>
<dbReference type="InterPro" id="IPR000866">
    <property type="entry name" value="AhpC/TSA"/>
</dbReference>
<dbReference type="SUPFAM" id="SSF52833">
    <property type="entry name" value="Thioredoxin-like"/>
    <property type="match status" value="1"/>
</dbReference>
<keyword evidence="5" id="KW-0560">Oxidoreductase</keyword>
<evidence type="ECO:0000256" key="10">
    <source>
        <dbReference type="ARBA" id="ARBA00042639"/>
    </source>
</evidence>
<keyword evidence="4" id="KW-0049">Antioxidant</keyword>
<proteinExistence type="inferred from homology"/>
<evidence type="ECO:0000256" key="4">
    <source>
        <dbReference type="ARBA" id="ARBA00022862"/>
    </source>
</evidence>
<dbReference type="InterPro" id="IPR036249">
    <property type="entry name" value="Thioredoxin-like_sf"/>
</dbReference>
<keyword evidence="14" id="KW-1185">Reference proteome</keyword>
<evidence type="ECO:0000256" key="5">
    <source>
        <dbReference type="ARBA" id="ARBA00023002"/>
    </source>
</evidence>
<keyword evidence="7" id="KW-0676">Redox-active center</keyword>
<evidence type="ECO:0000256" key="6">
    <source>
        <dbReference type="ARBA" id="ARBA00023157"/>
    </source>
</evidence>
<keyword evidence="6" id="KW-1015">Disulfide bond</keyword>
<evidence type="ECO:0000313" key="13">
    <source>
        <dbReference type="EMBL" id="NJR79883.1"/>
    </source>
</evidence>